<dbReference type="RefSeq" id="WP_377911162.1">
    <property type="nucleotide sequence ID" value="NZ_JBHSKS010000001.1"/>
</dbReference>
<dbReference type="EC" id="2.4.-.-" evidence="3"/>
<dbReference type="Gene3D" id="3.40.50.2000">
    <property type="entry name" value="Glycogen Phosphorylase B"/>
    <property type="match status" value="2"/>
</dbReference>
<proteinExistence type="predicted"/>
<comment type="caution">
    <text evidence="3">The sequence shown here is derived from an EMBL/GenBank/DDBJ whole genome shotgun (WGS) entry which is preliminary data.</text>
</comment>
<organism evidence="3 4">
    <name type="scientific">Algoriphagus aquatilis</name>
    <dbReference type="NCBI Taxonomy" id="490186"/>
    <lineage>
        <taxon>Bacteria</taxon>
        <taxon>Pseudomonadati</taxon>
        <taxon>Bacteroidota</taxon>
        <taxon>Cytophagia</taxon>
        <taxon>Cytophagales</taxon>
        <taxon>Cyclobacteriaceae</taxon>
        <taxon>Algoriphagus</taxon>
    </lineage>
</organism>
<dbReference type="GO" id="GO:0016757">
    <property type="term" value="F:glycosyltransferase activity"/>
    <property type="evidence" value="ECO:0007669"/>
    <property type="project" value="UniProtKB-KW"/>
</dbReference>
<evidence type="ECO:0000259" key="1">
    <source>
        <dbReference type="Pfam" id="PF00534"/>
    </source>
</evidence>
<name>A0ABW0BRN4_9BACT</name>
<keyword evidence="3" id="KW-0328">Glycosyltransferase</keyword>
<protein>
    <submittedName>
        <fullName evidence="3">Glycosyltransferase family 4 protein</fullName>
        <ecNumber evidence="3">2.4.-.-</ecNumber>
    </submittedName>
</protein>
<dbReference type="SUPFAM" id="SSF53756">
    <property type="entry name" value="UDP-Glycosyltransferase/glycogen phosphorylase"/>
    <property type="match status" value="1"/>
</dbReference>
<sequence length="383" mass="43259">MHLCYLTNEYPKPGQAHGGIGSFLKVICPALAKEGHKVTVINGTDGEREVVEREGVTIIYTPFSYRRGLAWYHNYSAVDREIETLHQNNPIDIVEGSELSFAFITKRKDIAYIIRLHGGHHFFAEGENRKINLWKGYQEKRSFKKADGFIGVSNYVVQHTSKLLSLNNKPVQVIMYPINLGMFEGQDFSKIEPYSLVFAGTLIEKKGIRQLCLAMESVVKAFPQAVLHVYGRDWNDPKGKSYLSYLKSQLSPAILNHVLFHGPVDQKDLPEIYAKANCCIFPSHIETLGLVAPEAMAMKRPVIYTSLGPGPEVVEHGISGWLCDPHSPLSIAQQIIEVFSDPIEMQKRAIAGQIKVNQQFNIKYILPQNLEFYQKVRAGLNFR</sequence>
<feature type="domain" description="Glycosyl transferase family 1" evidence="1">
    <location>
        <begin position="193"/>
        <end position="350"/>
    </location>
</feature>
<dbReference type="CDD" id="cd03801">
    <property type="entry name" value="GT4_PimA-like"/>
    <property type="match status" value="1"/>
</dbReference>
<feature type="domain" description="Glycosyltransferase subfamily 4-like N-terminal" evidence="2">
    <location>
        <begin position="18"/>
        <end position="179"/>
    </location>
</feature>
<dbReference type="EMBL" id="JBHSKS010000001">
    <property type="protein sequence ID" value="MFC5190260.1"/>
    <property type="molecule type" value="Genomic_DNA"/>
</dbReference>
<dbReference type="Proteomes" id="UP001596163">
    <property type="component" value="Unassembled WGS sequence"/>
</dbReference>
<gene>
    <name evidence="3" type="ORF">ACFPIK_00670</name>
</gene>
<evidence type="ECO:0000313" key="3">
    <source>
        <dbReference type="EMBL" id="MFC5190260.1"/>
    </source>
</evidence>
<evidence type="ECO:0000259" key="2">
    <source>
        <dbReference type="Pfam" id="PF13439"/>
    </source>
</evidence>
<reference evidence="4" key="1">
    <citation type="journal article" date="2019" name="Int. J. Syst. Evol. Microbiol.">
        <title>The Global Catalogue of Microorganisms (GCM) 10K type strain sequencing project: providing services to taxonomists for standard genome sequencing and annotation.</title>
        <authorList>
            <consortium name="The Broad Institute Genomics Platform"/>
            <consortium name="The Broad Institute Genome Sequencing Center for Infectious Disease"/>
            <person name="Wu L."/>
            <person name="Ma J."/>
        </authorList>
    </citation>
    <scope>NUCLEOTIDE SEQUENCE [LARGE SCALE GENOMIC DNA]</scope>
    <source>
        <strain evidence="4">CGMCC 1.7030</strain>
    </source>
</reference>
<dbReference type="Pfam" id="PF13439">
    <property type="entry name" value="Glyco_transf_4"/>
    <property type="match status" value="1"/>
</dbReference>
<keyword evidence="3" id="KW-0808">Transferase</keyword>
<evidence type="ECO:0000313" key="4">
    <source>
        <dbReference type="Proteomes" id="UP001596163"/>
    </source>
</evidence>
<dbReference type="PANTHER" id="PTHR12526">
    <property type="entry name" value="GLYCOSYLTRANSFERASE"/>
    <property type="match status" value="1"/>
</dbReference>
<dbReference type="Pfam" id="PF00534">
    <property type="entry name" value="Glycos_transf_1"/>
    <property type="match status" value="1"/>
</dbReference>
<dbReference type="InterPro" id="IPR001296">
    <property type="entry name" value="Glyco_trans_1"/>
</dbReference>
<dbReference type="PANTHER" id="PTHR12526:SF638">
    <property type="entry name" value="SPORE COAT PROTEIN SA"/>
    <property type="match status" value="1"/>
</dbReference>
<keyword evidence="4" id="KW-1185">Reference proteome</keyword>
<accession>A0ABW0BRN4</accession>
<dbReference type="InterPro" id="IPR028098">
    <property type="entry name" value="Glyco_trans_4-like_N"/>
</dbReference>